<dbReference type="InterPro" id="IPR000719">
    <property type="entry name" value="Prot_kinase_dom"/>
</dbReference>
<dbReference type="OrthoDB" id="5979581at2759"/>
<keyword evidence="5" id="KW-0418">Kinase</keyword>
<evidence type="ECO:0000256" key="5">
    <source>
        <dbReference type="ARBA" id="ARBA00022777"/>
    </source>
</evidence>
<organism evidence="11 12">
    <name type="scientific">Pseudozyma antarctica</name>
    <name type="common">Yeast</name>
    <name type="synonym">Candida antarctica</name>
    <dbReference type="NCBI Taxonomy" id="84753"/>
    <lineage>
        <taxon>Eukaryota</taxon>
        <taxon>Fungi</taxon>
        <taxon>Dikarya</taxon>
        <taxon>Basidiomycota</taxon>
        <taxon>Ustilaginomycotina</taxon>
        <taxon>Ustilaginomycetes</taxon>
        <taxon>Ustilaginales</taxon>
        <taxon>Ustilaginaceae</taxon>
        <taxon>Moesziomyces</taxon>
    </lineage>
</organism>
<dbReference type="AlphaFoldDB" id="A0A5C3FYH4"/>
<dbReference type="PANTHER" id="PTHR43671:SF98">
    <property type="entry name" value="SERINE_THREONINE-PROTEIN KINASE NEK11"/>
    <property type="match status" value="1"/>
</dbReference>
<dbReference type="InterPro" id="IPR011009">
    <property type="entry name" value="Kinase-like_dom_sf"/>
</dbReference>
<keyword evidence="12" id="KW-1185">Reference proteome</keyword>
<comment type="catalytic activity">
    <reaction evidence="8">
        <text>L-seryl-[protein] + ATP = O-phospho-L-seryl-[protein] + ADP + H(+)</text>
        <dbReference type="Rhea" id="RHEA:17989"/>
        <dbReference type="Rhea" id="RHEA-COMP:9863"/>
        <dbReference type="Rhea" id="RHEA-COMP:11604"/>
        <dbReference type="ChEBI" id="CHEBI:15378"/>
        <dbReference type="ChEBI" id="CHEBI:29999"/>
        <dbReference type="ChEBI" id="CHEBI:30616"/>
        <dbReference type="ChEBI" id="CHEBI:83421"/>
        <dbReference type="ChEBI" id="CHEBI:456216"/>
        <dbReference type="EC" id="2.7.11.1"/>
    </reaction>
</comment>
<dbReference type="EC" id="2.7.11.1" evidence="1"/>
<feature type="region of interest" description="Disordered" evidence="9">
    <location>
        <begin position="46"/>
        <end position="79"/>
    </location>
</feature>
<protein>
    <recommendedName>
        <fullName evidence="1">non-specific serine/threonine protein kinase</fullName>
        <ecNumber evidence="1">2.7.11.1</ecNumber>
    </recommendedName>
</protein>
<evidence type="ECO:0000256" key="4">
    <source>
        <dbReference type="ARBA" id="ARBA00022741"/>
    </source>
</evidence>
<evidence type="ECO:0000256" key="9">
    <source>
        <dbReference type="SAM" id="MobiDB-lite"/>
    </source>
</evidence>
<dbReference type="PROSITE" id="PS50011">
    <property type="entry name" value="PROTEIN_KINASE_DOM"/>
    <property type="match status" value="1"/>
</dbReference>
<dbReference type="InterPro" id="IPR050660">
    <property type="entry name" value="NEK_Ser/Thr_kinase"/>
</dbReference>
<evidence type="ECO:0000256" key="1">
    <source>
        <dbReference type="ARBA" id="ARBA00012513"/>
    </source>
</evidence>
<dbReference type="GO" id="GO:0004674">
    <property type="term" value="F:protein serine/threonine kinase activity"/>
    <property type="evidence" value="ECO:0007669"/>
    <property type="project" value="UniProtKB-KW"/>
</dbReference>
<dbReference type="SMART" id="SM00220">
    <property type="entry name" value="S_TKc"/>
    <property type="match status" value="1"/>
</dbReference>
<dbReference type="Pfam" id="PF00069">
    <property type="entry name" value="Pkinase"/>
    <property type="match status" value="1"/>
</dbReference>
<keyword evidence="6" id="KW-0067">ATP-binding</keyword>
<dbReference type="Gene3D" id="1.10.510.10">
    <property type="entry name" value="Transferase(Phosphotransferase) domain 1"/>
    <property type="match status" value="1"/>
</dbReference>
<evidence type="ECO:0000259" key="10">
    <source>
        <dbReference type="PROSITE" id="PS50011"/>
    </source>
</evidence>
<dbReference type="Proteomes" id="UP000325008">
    <property type="component" value="Unassembled WGS sequence"/>
</dbReference>
<evidence type="ECO:0000313" key="12">
    <source>
        <dbReference type="Proteomes" id="UP000325008"/>
    </source>
</evidence>
<name>A0A5C3FYH4_PSEA2</name>
<keyword evidence="2" id="KW-0723">Serine/threonine-protein kinase</keyword>
<keyword evidence="3" id="KW-0808">Transferase</keyword>
<evidence type="ECO:0000256" key="2">
    <source>
        <dbReference type="ARBA" id="ARBA00022527"/>
    </source>
</evidence>
<reference evidence="11" key="1">
    <citation type="submission" date="2018-03" db="EMBL/GenBank/DDBJ databases">
        <authorList>
            <person name="Guldener U."/>
        </authorList>
    </citation>
    <scope>NUCLEOTIDE SEQUENCE [LARGE SCALE GENOMIC DNA]</scope>
    <source>
        <strain evidence="11">ATCC34888</strain>
    </source>
</reference>
<keyword evidence="4" id="KW-0547">Nucleotide-binding</keyword>
<evidence type="ECO:0000256" key="3">
    <source>
        <dbReference type="ARBA" id="ARBA00022679"/>
    </source>
</evidence>
<feature type="domain" description="Protein kinase" evidence="10">
    <location>
        <begin position="1"/>
        <end position="197"/>
    </location>
</feature>
<proteinExistence type="predicted"/>
<evidence type="ECO:0000256" key="7">
    <source>
        <dbReference type="ARBA" id="ARBA00047899"/>
    </source>
</evidence>
<dbReference type="GO" id="GO:0005524">
    <property type="term" value="F:ATP binding"/>
    <property type="evidence" value="ECO:0007669"/>
    <property type="project" value="UniProtKB-KW"/>
</dbReference>
<evidence type="ECO:0000256" key="8">
    <source>
        <dbReference type="ARBA" id="ARBA00048679"/>
    </source>
</evidence>
<sequence>MTRSGMMYEATRILGEGAFGQVYEATSAGSKTLEARGAEGPVRANQAGMPGPADHLCSALPTHKSKASQGHSSSGSEAREHMLISQLSPFHHQYSSTIQASRKFPTSTPGFRSPEMLNGLPYGTATDVWSLGNLLWELFTGMPLHRELETGTSKYNVRVNVRTGKGMFPFRSAIDSMLSRMDDARPSTNDLLSDATILDSLFNLWRTESLLKSGRSLEPDSCLDKGVPLLSRVQHAVDHASGQRQRYDTAVASLVAEDSDTSPDSTTTVFRFRHIKLG</sequence>
<dbReference type="PANTHER" id="PTHR43671">
    <property type="entry name" value="SERINE/THREONINE-PROTEIN KINASE NEK"/>
    <property type="match status" value="1"/>
</dbReference>
<dbReference type="EMBL" id="OOIQ01000037">
    <property type="protein sequence ID" value="SPO49394.1"/>
    <property type="molecule type" value="Genomic_DNA"/>
</dbReference>
<dbReference type="SUPFAM" id="SSF56112">
    <property type="entry name" value="Protein kinase-like (PK-like)"/>
    <property type="match status" value="1"/>
</dbReference>
<gene>
    <name evidence="11" type="ORF">PSANT_07087</name>
</gene>
<comment type="caution">
    <text evidence="11">The sequence shown here is derived from an EMBL/GenBank/DDBJ whole genome shotgun (WGS) entry which is preliminary data.</text>
</comment>
<evidence type="ECO:0000256" key="6">
    <source>
        <dbReference type="ARBA" id="ARBA00022840"/>
    </source>
</evidence>
<feature type="compositionally biased region" description="Low complexity" evidence="9">
    <location>
        <begin position="67"/>
        <end position="76"/>
    </location>
</feature>
<comment type="catalytic activity">
    <reaction evidence="7">
        <text>L-threonyl-[protein] + ATP = O-phospho-L-threonyl-[protein] + ADP + H(+)</text>
        <dbReference type="Rhea" id="RHEA:46608"/>
        <dbReference type="Rhea" id="RHEA-COMP:11060"/>
        <dbReference type="Rhea" id="RHEA-COMP:11605"/>
        <dbReference type="ChEBI" id="CHEBI:15378"/>
        <dbReference type="ChEBI" id="CHEBI:30013"/>
        <dbReference type="ChEBI" id="CHEBI:30616"/>
        <dbReference type="ChEBI" id="CHEBI:61977"/>
        <dbReference type="ChEBI" id="CHEBI:456216"/>
        <dbReference type="EC" id="2.7.11.1"/>
    </reaction>
</comment>
<accession>A0A5C3FYH4</accession>
<evidence type="ECO:0000313" key="11">
    <source>
        <dbReference type="EMBL" id="SPO49394.1"/>
    </source>
</evidence>